<dbReference type="Gene3D" id="3.40.50.1580">
    <property type="entry name" value="Nucleoside phosphorylase domain"/>
    <property type="match status" value="1"/>
</dbReference>
<dbReference type="InterPro" id="IPR000845">
    <property type="entry name" value="Nucleoside_phosphorylase_d"/>
</dbReference>
<feature type="binding site" evidence="12">
    <location>
        <position position="36"/>
    </location>
    <ligand>
        <name>phosphate</name>
        <dbReference type="ChEBI" id="CHEBI:43474"/>
    </ligand>
</feature>
<feature type="binding site" evidence="12">
    <location>
        <position position="210"/>
    </location>
    <ligand>
        <name>phosphate</name>
        <dbReference type="ChEBI" id="CHEBI:43474"/>
    </ligand>
</feature>
<evidence type="ECO:0000256" key="8">
    <source>
        <dbReference type="ARBA" id="ARBA00022679"/>
    </source>
</evidence>
<dbReference type="InterPro" id="IPR011268">
    <property type="entry name" value="Purine_phosphorylase"/>
</dbReference>
<evidence type="ECO:0000256" key="4">
    <source>
        <dbReference type="ARBA" id="ARBA00011233"/>
    </source>
</evidence>
<evidence type="ECO:0000256" key="6">
    <source>
        <dbReference type="ARBA" id="ARBA00013834"/>
    </source>
</evidence>
<evidence type="ECO:0000256" key="11">
    <source>
        <dbReference type="PIRNR" id="PIRNR000477"/>
    </source>
</evidence>
<dbReference type="STRING" id="396014.BF93_01335"/>
<accession>Z9JRC7</accession>
<evidence type="ECO:0000313" key="15">
    <source>
        <dbReference type="Proteomes" id="UP000023067"/>
    </source>
</evidence>
<dbReference type="GO" id="GO:0004731">
    <property type="term" value="F:purine-nucleoside phosphorylase activity"/>
    <property type="evidence" value="ECO:0007669"/>
    <property type="project" value="UniProtKB-UniRule"/>
</dbReference>
<name>Z9JRC7_9MICO</name>
<dbReference type="PANTHER" id="PTHR11904:SF9">
    <property type="entry name" value="PURINE NUCLEOSIDE PHOSPHORYLASE-RELATED"/>
    <property type="match status" value="1"/>
</dbReference>
<dbReference type="Proteomes" id="UP000023067">
    <property type="component" value="Unassembled WGS sequence"/>
</dbReference>
<keyword evidence="8 11" id="KW-0808">Transferase</keyword>
<feature type="binding site" evidence="12">
    <location>
        <position position="68"/>
    </location>
    <ligand>
        <name>phosphate</name>
        <dbReference type="ChEBI" id="CHEBI:43474"/>
    </ligand>
</feature>
<keyword evidence="7 11" id="KW-0328">Glycosyltransferase</keyword>
<feature type="binding site" evidence="12">
    <location>
        <position position="191"/>
    </location>
    <ligand>
        <name>a purine D-ribonucleoside</name>
        <dbReference type="ChEBI" id="CHEBI:142355"/>
    </ligand>
</feature>
<evidence type="ECO:0000256" key="3">
    <source>
        <dbReference type="ARBA" id="ARBA00006751"/>
    </source>
</evidence>
<evidence type="ECO:0000256" key="5">
    <source>
        <dbReference type="ARBA" id="ARBA00011886"/>
    </source>
</evidence>
<dbReference type="EMBL" id="JDYK01000012">
    <property type="protein sequence ID" value="EWS80754.1"/>
    <property type="molecule type" value="Genomic_DNA"/>
</dbReference>
<dbReference type="GO" id="GO:0009116">
    <property type="term" value="P:nucleoside metabolic process"/>
    <property type="evidence" value="ECO:0007669"/>
    <property type="project" value="UniProtKB-UniRule"/>
</dbReference>
<dbReference type="SUPFAM" id="SSF53167">
    <property type="entry name" value="Purine and uridine phosphorylases"/>
    <property type="match status" value="1"/>
</dbReference>
<evidence type="ECO:0000256" key="9">
    <source>
        <dbReference type="ARBA" id="ARBA00031036"/>
    </source>
</evidence>
<dbReference type="OrthoDB" id="1523230at2"/>
<reference evidence="14 15" key="1">
    <citation type="submission" date="2014-02" db="EMBL/GenBank/DDBJ databases">
        <title>Genome sequence of Brachybacterium phenoliresistens strain W13A50.</title>
        <authorList>
            <person name="Wang X."/>
        </authorList>
    </citation>
    <scope>NUCLEOTIDE SEQUENCE [LARGE SCALE GENOMIC DNA]</scope>
    <source>
        <strain evidence="14 15">W13A50</strain>
    </source>
</reference>
<organism evidence="14 15">
    <name type="scientific">Brachybacterium phenoliresistens</name>
    <dbReference type="NCBI Taxonomy" id="396014"/>
    <lineage>
        <taxon>Bacteria</taxon>
        <taxon>Bacillati</taxon>
        <taxon>Actinomycetota</taxon>
        <taxon>Actinomycetes</taxon>
        <taxon>Micrococcales</taxon>
        <taxon>Dermabacteraceae</taxon>
        <taxon>Brachybacterium</taxon>
    </lineage>
</organism>
<feature type="binding site" evidence="12">
    <location>
        <position position="233"/>
    </location>
    <ligand>
        <name>a purine D-ribonucleoside</name>
        <dbReference type="ChEBI" id="CHEBI:142355"/>
    </ligand>
</feature>
<dbReference type="Pfam" id="PF01048">
    <property type="entry name" value="PNP_UDP_1"/>
    <property type="match status" value="1"/>
</dbReference>
<dbReference type="InterPro" id="IPR035994">
    <property type="entry name" value="Nucleoside_phosphorylase_sf"/>
</dbReference>
<dbReference type="PIRSF" id="PIRSF000477">
    <property type="entry name" value="PurNPase"/>
    <property type="match status" value="1"/>
</dbReference>
<evidence type="ECO:0000256" key="10">
    <source>
        <dbReference type="ARBA" id="ARBA00048556"/>
    </source>
</evidence>
<comment type="function">
    <text evidence="1">The purine nucleoside phosphorylases catalyze the phosphorolytic breakdown of the N-glycosidic bond in the beta-(deoxy)ribonucleoside molecules, with the formation of the corresponding free purine bases and pentose-1-phosphate. Cleaves guanosine, inosine, 2'-deoxyguanosine and 2'-deoxyinosine.</text>
</comment>
<feature type="domain" description="Nucleoside phosphorylase" evidence="13">
    <location>
        <begin position="30"/>
        <end position="268"/>
    </location>
</feature>
<evidence type="ECO:0000259" key="13">
    <source>
        <dbReference type="Pfam" id="PF01048"/>
    </source>
</evidence>
<dbReference type="RefSeq" id="WP_038372831.1">
    <property type="nucleotide sequence ID" value="NZ_KK069996.1"/>
</dbReference>
<dbReference type="NCBIfam" id="NF006054">
    <property type="entry name" value="PRK08202.1"/>
    <property type="match status" value="1"/>
</dbReference>
<feature type="binding site" evidence="12">
    <location>
        <position position="122"/>
    </location>
    <ligand>
        <name>phosphate</name>
        <dbReference type="ChEBI" id="CHEBI:43474"/>
    </ligand>
</feature>
<evidence type="ECO:0000256" key="2">
    <source>
        <dbReference type="ARBA" id="ARBA00005058"/>
    </source>
</evidence>
<dbReference type="CDD" id="cd09009">
    <property type="entry name" value="PNP-EcPNPII_like"/>
    <property type="match status" value="1"/>
</dbReference>
<evidence type="ECO:0000256" key="1">
    <source>
        <dbReference type="ARBA" id="ARBA00002678"/>
    </source>
</evidence>
<comment type="catalytic activity">
    <reaction evidence="10">
        <text>a purine 2'-deoxy-D-ribonucleoside + phosphate = a purine nucleobase + 2-deoxy-alpha-D-ribose 1-phosphate</text>
        <dbReference type="Rhea" id="RHEA:36431"/>
        <dbReference type="ChEBI" id="CHEBI:26386"/>
        <dbReference type="ChEBI" id="CHEBI:43474"/>
        <dbReference type="ChEBI" id="CHEBI:57259"/>
        <dbReference type="ChEBI" id="CHEBI:142361"/>
        <dbReference type="EC" id="2.4.2.1"/>
    </reaction>
</comment>
<dbReference type="UniPathway" id="UPA00606"/>
<comment type="subunit">
    <text evidence="4">Homotrimer.</text>
</comment>
<dbReference type="GO" id="GO:0005737">
    <property type="term" value="C:cytoplasm"/>
    <property type="evidence" value="ECO:0007669"/>
    <property type="project" value="TreeGrafter"/>
</dbReference>
<dbReference type="NCBIfam" id="TIGR01697">
    <property type="entry name" value="PNPH-PUNA-XAPA"/>
    <property type="match status" value="1"/>
</dbReference>
<proteinExistence type="inferred from homology"/>
<comment type="pathway">
    <text evidence="2 11">Purine metabolism; purine nucleoside salvage.</text>
</comment>
<dbReference type="PATRIC" id="fig|396014.3.peg.2305"/>
<evidence type="ECO:0000313" key="14">
    <source>
        <dbReference type="EMBL" id="EWS80754.1"/>
    </source>
</evidence>
<evidence type="ECO:0000256" key="12">
    <source>
        <dbReference type="PIRSR" id="PIRSR000477-2"/>
    </source>
</evidence>
<protein>
    <recommendedName>
        <fullName evidence="6 11">Purine nucleoside phosphorylase</fullName>
        <ecNumber evidence="5 11">2.4.2.1</ecNumber>
    </recommendedName>
    <alternativeName>
        <fullName evidence="9 11">Inosine-guanosine phosphorylase</fullName>
    </alternativeName>
</protein>
<dbReference type="EC" id="2.4.2.1" evidence="5 11"/>
<gene>
    <name evidence="14" type="ORF">BF93_01335</name>
</gene>
<dbReference type="eggNOG" id="COG0005">
    <property type="taxonomic scope" value="Bacteria"/>
</dbReference>
<comment type="caution">
    <text evidence="14">The sequence shown here is derived from an EMBL/GenBank/DDBJ whole genome shotgun (WGS) entry which is preliminary data.</text>
</comment>
<dbReference type="NCBIfam" id="TIGR01698">
    <property type="entry name" value="PUNP"/>
    <property type="match status" value="1"/>
</dbReference>
<feature type="binding site" evidence="12">
    <location>
        <begin position="90"/>
        <end position="92"/>
    </location>
    <ligand>
        <name>phosphate</name>
        <dbReference type="ChEBI" id="CHEBI:43474"/>
    </ligand>
</feature>
<dbReference type="PANTHER" id="PTHR11904">
    <property type="entry name" value="METHYLTHIOADENOSINE/PURINE NUCLEOSIDE PHOSPHORYLASE"/>
    <property type="match status" value="1"/>
</dbReference>
<evidence type="ECO:0000256" key="7">
    <source>
        <dbReference type="ARBA" id="ARBA00022676"/>
    </source>
</evidence>
<dbReference type="HOGENOM" id="CLU_054456_1_1_11"/>
<keyword evidence="15" id="KW-1185">Reference proteome</keyword>
<dbReference type="AlphaFoldDB" id="Z9JRC7"/>
<comment type="similarity">
    <text evidence="3 11">Belongs to the PNP/MTAP phosphorylase family.</text>
</comment>
<dbReference type="InterPro" id="IPR011269">
    <property type="entry name" value="PUNP"/>
</dbReference>
<sequence length="289" mass="29245">MNSPDVDPHQLSRDAAAAIAEASGAASHDLALVLGSGWGGAADLLGETVWTADATSIPGFHPPAVPGHVGTLRSVRIEGTGARALVLGARTHYYEGRGVSSVVHGVRTAAAAGCRTIVLTNGCGGLDASWSPGQPVLIGDQINFTGDTPLVGANFVDLTDVYTPRLREIAREVDPSLPEGVYMQFRGPSYETPAEVRMAGAMGASLVGMSTALEAIAAREAGMDVLGISLVTNLAAGISPEPLSHEEVLEAGRAAAPRISALLAEVVRRIGAESPGGDAGAAGAGDAGR</sequence>